<dbReference type="InterPro" id="IPR031157">
    <property type="entry name" value="G_TR_CS"/>
</dbReference>
<dbReference type="OrthoDB" id="9804504at2"/>
<keyword evidence="5" id="KW-0648">Protein biosynthesis</keyword>
<dbReference type="CDD" id="cd04171">
    <property type="entry name" value="SelB"/>
    <property type="match status" value="1"/>
</dbReference>
<dbReference type="InterPro" id="IPR027417">
    <property type="entry name" value="P-loop_NTPase"/>
</dbReference>
<dbReference type="Gene3D" id="2.40.30.10">
    <property type="entry name" value="Translation factors"/>
    <property type="match status" value="1"/>
</dbReference>
<dbReference type="GO" id="GO:0005525">
    <property type="term" value="F:GTP binding"/>
    <property type="evidence" value="ECO:0007669"/>
    <property type="project" value="UniProtKB-KW"/>
</dbReference>
<evidence type="ECO:0000259" key="9">
    <source>
        <dbReference type="PROSITE" id="PS51722"/>
    </source>
</evidence>
<keyword evidence="6" id="KW-0342">GTP-binding</keyword>
<evidence type="ECO:0000256" key="4">
    <source>
        <dbReference type="ARBA" id="ARBA00022741"/>
    </source>
</evidence>
<dbReference type="InterPro" id="IPR009000">
    <property type="entry name" value="Transl_B-barrel_sf"/>
</dbReference>
<evidence type="ECO:0000256" key="8">
    <source>
        <dbReference type="ARBA" id="ARBA00031615"/>
    </source>
</evidence>
<keyword evidence="10" id="KW-0251">Elongation factor</keyword>
<dbReference type="InterPro" id="IPR004161">
    <property type="entry name" value="EFTu-like_2"/>
</dbReference>
<evidence type="ECO:0000256" key="3">
    <source>
        <dbReference type="ARBA" id="ARBA00022490"/>
    </source>
</evidence>
<dbReference type="PROSITE" id="PS00301">
    <property type="entry name" value="G_TR_1"/>
    <property type="match status" value="1"/>
</dbReference>
<dbReference type="Pfam" id="PF03144">
    <property type="entry name" value="GTP_EFTU_D2"/>
    <property type="match status" value="1"/>
</dbReference>
<dbReference type="RefSeq" id="WP_138210293.1">
    <property type="nucleotide sequence ID" value="NZ_CBCRUQ010000005.1"/>
</dbReference>
<dbReference type="GO" id="GO:0003746">
    <property type="term" value="F:translation elongation factor activity"/>
    <property type="evidence" value="ECO:0007669"/>
    <property type="project" value="UniProtKB-KW"/>
</dbReference>
<dbReference type="InterPro" id="IPR036390">
    <property type="entry name" value="WH_DNA-bd_sf"/>
</dbReference>
<dbReference type="Gene3D" id="1.10.10.2770">
    <property type="match status" value="1"/>
</dbReference>
<dbReference type="Pfam" id="PF09107">
    <property type="entry name" value="WHD_3rd_SelB"/>
    <property type="match status" value="1"/>
</dbReference>
<keyword evidence="10" id="KW-0548">Nucleotidyltransferase</keyword>
<name>A0A4U9RFY2_HATHI</name>
<dbReference type="InterPro" id="IPR050055">
    <property type="entry name" value="EF-Tu_GTPase"/>
</dbReference>
<accession>A0A4U9RFY2</accession>
<evidence type="ECO:0000313" key="11">
    <source>
        <dbReference type="Proteomes" id="UP000308489"/>
    </source>
</evidence>
<organism evidence="10 11">
    <name type="scientific">Hathewaya histolytica</name>
    <name type="common">Clostridium histolyticum</name>
    <dbReference type="NCBI Taxonomy" id="1498"/>
    <lineage>
        <taxon>Bacteria</taxon>
        <taxon>Bacillati</taxon>
        <taxon>Bacillota</taxon>
        <taxon>Clostridia</taxon>
        <taxon>Eubacteriales</taxon>
        <taxon>Clostridiaceae</taxon>
        <taxon>Hathewaya</taxon>
    </lineage>
</organism>
<dbReference type="Gene3D" id="3.40.50.300">
    <property type="entry name" value="P-loop containing nucleotide triphosphate hydrolases"/>
    <property type="match status" value="1"/>
</dbReference>
<evidence type="ECO:0000256" key="7">
    <source>
        <dbReference type="ARBA" id="ARBA00025526"/>
    </source>
</evidence>
<comment type="subcellular location">
    <subcellularLocation>
        <location evidence="1">Cytoplasm</location>
    </subcellularLocation>
</comment>
<dbReference type="EMBL" id="LR590481">
    <property type="protein sequence ID" value="VTQ90754.1"/>
    <property type="molecule type" value="Genomic_DNA"/>
</dbReference>
<gene>
    <name evidence="10" type="primary">selB</name>
    <name evidence="10" type="ORF">NCTC503_01665</name>
</gene>
<dbReference type="GO" id="GO:0003723">
    <property type="term" value="F:RNA binding"/>
    <property type="evidence" value="ECO:0007669"/>
    <property type="project" value="InterPro"/>
</dbReference>
<keyword evidence="3" id="KW-0963">Cytoplasm</keyword>
<dbReference type="GO" id="GO:0016779">
    <property type="term" value="F:nucleotidyltransferase activity"/>
    <property type="evidence" value="ECO:0007669"/>
    <property type="project" value="UniProtKB-KW"/>
</dbReference>
<dbReference type="CDD" id="cd15491">
    <property type="entry name" value="selB_III"/>
    <property type="match status" value="1"/>
</dbReference>
<evidence type="ECO:0000256" key="1">
    <source>
        <dbReference type="ARBA" id="ARBA00004496"/>
    </source>
</evidence>
<comment type="function">
    <text evidence="7">Translation factor necessary for the incorporation of selenocysteine into proteins. It probably replaces EF-Tu for the insertion of selenocysteine directed by the UGA codon. SelB binds GTP and GDP.</text>
</comment>
<dbReference type="InterPro" id="IPR057335">
    <property type="entry name" value="Beta-barrel_SelB"/>
</dbReference>
<dbReference type="FunFam" id="3.40.50.300:FF:001064">
    <property type="entry name" value="Selenocysteine-specific translation elongation factor"/>
    <property type="match status" value="1"/>
</dbReference>
<dbReference type="CDD" id="cd03696">
    <property type="entry name" value="SelB_II"/>
    <property type="match status" value="1"/>
</dbReference>
<dbReference type="PRINTS" id="PR00315">
    <property type="entry name" value="ELONGATNFCT"/>
</dbReference>
<keyword evidence="4" id="KW-0547">Nucleotide-binding</keyword>
<evidence type="ECO:0000313" key="10">
    <source>
        <dbReference type="EMBL" id="VTQ90754.1"/>
    </source>
</evidence>
<dbReference type="KEGG" id="hhw:NCTC503_01665"/>
<evidence type="ECO:0000256" key="2">
    <source>
        <dbReference type="ARBA" id="ARBA00015953"/>
    </source>
</evidence>
<dbReference type="InterPro" id="IPR036388">
    <property type="entry name" value="WH-like_DNA-bd_sf"/>
</dbReference>
<dbReference type="Pfam" id="PF00009">
    <property type="entry name" value="GTP_EFTU"/>
    <property type="match status" value="1"/>
</dbReference>
<dbReference type="NCBIfam" id="TIGR00475">
    <property type="entry name" value="selB"/>
    <property type="match status" value="1"/>
</dbReference>
<dbReference type="GO" id="GO:0001514">
    <property type="term" value="P:selenocysteine incorporation"/>
    <property type="evidence" value="ECO:0007669"/>
    <property type="project" value="InterPro"/>
</dbReference>
<dbReference type="SUPFAM" id="SSF46785">
    <property type="entry name" value="Winged helix' DNA-binding domain"/>
    <property type="match status" value="2"/>
</dbReference>
<dbReference type="PROSITE" id="PS51722">
    <property type="entry name" value="G_TR_2"/>
    <property type="match status" value="1"/>
</dbReference>
<dbReference type="Gene3D" id="1.10.10.10">
    <property type="entry name" value="Winged helix-like DNA-binding domain superfamily/Winged helix DNA-binding domain"/>
    <property type="match status" value="1"/>
</dbReference>
<dbReference type="SUPFAM" id="SSF50465">
    <property type="entry name" value="EF-Tu/eEF-1alpha/eIF2-gamma C-terminal domain"/>
    <property type="match status" value="1"/>
</dbReference>
<reference evidence="10 11" key="1">
    <citation type="submission" date="2019-05" db="EMBL/GenBank/DDBJ databases">
        <authorList>
            <consortium name="Pathogen Informatics"/>
        </authorList>
    </citation>
    <scope>NUCLEOTIDE SEQUENCE [LARGE SCALE GENOMIC DNA]</scope>
    <source>
        <strain evidence="10 11">NCTC503</strain>
    </source>
</reference>
<dbReference type="GO" id="GO:0003924">
    <property type="term" value="F:GTPase activity"/>
    <property type="evidence" value="ECO:0007669"/>
    <property type="project" value="InterPro"/>
</dbReference>
<keyword evidence="10" id="KW-0808">Transferase</keyword>
<dbReference type="InterPro" id="IPR004535">
    <property type="entry name" value="Transl_elong_SelB"/>
</dbReference>
<dbReference type="AlphaFoldDB" id="A0A4U9RFY2"/>
<dbReference type="Pfam" id="PF25461">
    <property type="entry name" value="Beta-barrel_SelB"/>
    <property type="match status" value="1"/>
</dbReference>
<dbReference type="GO" id="GO:0005829">
    <property type="term" value="C:cytosol"/>
    <property type="evidence" value="ECO:0007669"/>
    <property type="project" value="TreeGrafter"/>
</dbReference>
<dbReference type="Pfam" id="PF09106">
    <property type="entry name" value="WHD_2nd_SelB"/>
    <property type="match status" value="1"/>
</dbReference>
<evidence type="ECO:0000256" key="6">
    <source>
        <dbReference type="ARBA" id="ARBA00023134"/>
    </source>
</evidence>
<protein>
    <recommendedName>
        <fullName evidence="2">Selenocysteine-specific elongation factor</fullName>
    </recommendedName>
    <alternativeName>
        <fullName evidence="8">SelB translation factor</fullName>
    </alternativeName>
</protein>
<dbReference type="SUPFAM" id="SSF50447">
    <property type="entry name" value="Translation proteins"/>
    <property type="match status" value="1"/>
</dbReference>
<dbReference type="InterPro" id="IPR005225">
    <property type="entry name" value="Small_GTP-bd"/>
</dbReference>
<evidence type="ECO:0000256" key="5">
    <source>
        <dbReference type="ARBA" id="ARBA00022917"/>
    </source>
</evidence>
<dbReference type="InterPro" id="IPR015191">
    <property type="entry name" value="SelB_WHD4"/>
</dbReference>
<dbReference type="InterPro" id="IPR015190">
    <property type="entry name" value="Elong_fac_SelB-wing-hlx_typ-2"/>
</dbReference>
<dbReference type="NCBIfam" id="TIGR00231">
    <property type="entry name" value="small_GTP"/>
    <property type="match status" value="1"/>
</dbReference>
<dbReference type="InterPro" id="IPR000795">
    <property type="entry name" value="T_Tr_GTP-bd_dom"/>
</dbReference>
<dbReference type="PANTHER" id="PTHR43721">
    <property type="entry name" value="ELONGATION FACTOR TU-RELATED"/>
    <property type="match status" value="1"/>
</dbReference>
<dbReference type="InterPro" id="IPR009001">
    <property type="entry name" value="Transl_elong_EF1A/Init_IF2_C"/>
</dbReference>
<dbReference type="Proteomes" id="UP000308489">
    <property type="component" value="Chromosome 1"/>
</dbReference>
<dbReference type="PANTHER" id="PTHR43721:SF22">
    <property type="entry name" value="ELONGATION FACTOR TU, MITOCHONDRIAL"/>
    <property type="match status" value="1"/>
</dbReference>
<dbReference type="SUPFAM" id="SSF52540">
    <property type="entry name" value="P-loop containing nucleoside triphosphate hydrolases"/>
    <property type="match status" value="1"/>
</dbReference>
<keyword evidence="11" id="KW-1185">Reference proteome</keyword>
<proteinExistence type="predicted"/>
<sequence>MKNIIIGTAGHIDHGKTTLIKALTGKDTDTSKEEKERGISINLGFTYFDLPSKRRAGIIDVPGHEKFVKNMLAGISGVDIVLMVIAADEGVMPQTREHFEILQLLNVKKGIIVLTKTDMVDSEWIEMIEEDLRSYFKGTFLENSPIHKVSSKTKEGIDLLIGDIDKLTEEISEKDVEGHFRLPVDRAFSVSGFGTVITGTIISGSVRVGDTVEIYPNNIKTKIRSIQIHGESKEVGEAGQRCALNLSNVKLSEVKRGDVISGEGLMESSMIIDCKLYYLKSMDKPLLNRQRVRLYHGTNEILCRVIILDREELNPGESTFVQLRLESELTSQRNDRFVIRNYSPMYTIGGGIIINPVSKKTKRFDKDYIEELKIKESGKTEGILESAIKKMSKDFPEITTLVKALGKNEQNIEGNIEELVSQGKVIKLTSVDNPIYIHKDYIESRKKDIINILKAYHLKNPLKIGMGKEEVKNKIFGIKLKQKAYDEILNILKEEKAVRFSENFLFLYDFDIKLSKEQEAIKNKIIYEYKKGEFNPPKISDIMNDEKDKKTFKMVYDMLVDNGALIKLSLDSILLKEYYDRGKDKIVKHIKEKGKLSTSEGREILNTNRKTAVSLLEHMDSLKITKRVENDRVLF</sequence>
<feature type="domain" description="Tr-type G" evidence="9">
    <location>
        <begin position="1"/>
        <end position="173"/>
    </location>
</feature>